<keyword evidence="2" id="KW-1185">Reference proteome</keyword>
<name>A0A1L3LST3_9HYPH</name>
<dbReference type="EMBL" id="CP013108">
    <property type="protein sequence ID" value="APG93149.1"/>
    <property type="molecule type" value="Genomic_DNA"/>
</dbReference>
<dbReference type="AlphaFoldDB" id="A0A1L3LST3"/>
<gene>
    <name evidence="1" type="ORF">SAMCFNEI73_pA0174</name>
</gene>
<dbReference type="KEGG" id="same:SAMCFNEI73_pA0174"/>
<organism evidence="1 2">
    <name type="scientific">Sinorhizobium americanum</name>
    <dbReference type="NCBI Taxonomy" id="194963"/>
    <lineage>
        <taxon>Bacteria</taxon>
        <taxon>Pseudomonadati</taxon>
        <taxon>Pseudomonadota</taxon>
        <taxon>Alphaproteobacteria</taxon>
        <taxon>Hyphomicrobiales</taxon>
        <taxon>Rhizobiaceae</taxon>
        <taxon>Sinorhizobium/Ensifer group</taxon>
        <taxon>Sinorhizobium</taxon>
    </lineage>
</organism>
<accession>A0A1L3LST3</accession>
<reference evidence="1 2" key="1">
    <citation type="submission" date="2015-10" db="EMBL/GenBank/DDBJ databases">
        <title>Genomic differences between typical nodule nitrogen-fixing rhizobial strains and those coming from bean seeds.</title>
        <authorList>
            <person name="Peralta H."/>
            <person name="Aguilar-Vera A."/>
            <person name="Diaz R."/>
            <person name="Mora Y."/>
            <person name="Martinez-Batallar G."/>
            <person name="Salazar E."/>
            <person name="Vargas-Lagunas C."/>
            <person name="Encarnacion S."/>
            <person name="Girard L."/>
            <person name="Mora J."/>
        </authorList>
    </citation>
    <scope>NUCLEOTIDE SEQUENCE [LARGE SCALE GENOMIC DNA]</scope>
    <source>
        <strain evidence="1 2">CFNEI 73</strain>
        <plasmid evidence="1 2">A</plasmid>
    </source>
</reference>
<dbReference type="Proteomes" id="UP000182306">
    <property type="component" value="Plasmid A"/>
</dbReference>
<proteinExistence type="predicted"/>
<geneLocation type="plasmid" evidence="1 2">
    <name>A</name>
</geneLocation>
<dbReference type="OrthoDB" id="8100807at2"/>
<sequence length="49" mass="5630">MYSFCDSDCVIRPDDVNILQRVFENELARTKLTSDTPEAEELAKRLIAI</sequence>
<evidence type="ECO:0000313" key="2">
    <source>
        <dbReference type="Proteomes" id="UP000182306"/>
    </source>
</evidence>
<protein>
    <submittedName>
        <fullName evidence="1">Uncharacterized protein</fullName>
    </submittedName>
</protein>
<dbReference type="RefSeq" id="WP_156911504.1">
    <property type="nucleotide sequence ID" value="NZ_CP013108.1"/>
</dbReference>
<keyword evidence="1" id="KW-0614">Plasmid</keyword>
<evidence type="ECO:0000313" key="1">
    <source>
        <dbReference type="EMBL" id="APG93149.1"/>
    </source>
</evidence>